<protein>
    <submittedName>
        <fullName evidence="1">Uncharacterized protein</fullName>
    </submittedName>
</protein>
<proteinExistence type="predicted"/>
<sequence length="116" mass="12859">MSIHSSLGLPYAYHLESNSGGPVHTSRQAAKFRNAHQPGLSCGIEICVHIASSAPAPCVHSAPHYFKHTIYPDSEPSSIIRQMVAYNTQFIPSSLQKFLAEEDMNYSTIAFNFYGW</sequence>
<dbReference type="AlphaFoldDB" id="A0A7S1NRS2"/>
<organism evidence="1">
    <name type="scientific">Eutreptiella gymnastica</name>
    <dbReference type="NCBI Taxonomy" id="73025"/>
    <lineage>
        <taxon>Eukaryota</taxon>
        <taxon>Discoba</taxon>
        <taxon>Euglenozoa</taxon>
        <taxon>Euglenida</taxon>
        <taxon>Spirocuta</taxon>
        <taxon>Euglenophyceae</taxon>
        <taxon>Eutreptiales</taxon>
        <taxon>Eutreptiaceae</taxon>
        <taxon>Eutreptiella</taxon>
    </lineage>
</organism>
<gene>
    <name evidence="1" type="ORF">EGYM00392_LOCUS47961</name>
</gene>
<accession>A0A7S1NRS2</accession>
<dbReference type="EMBL" id="HBGA01129643">
    <property type="protein sequence ID" value="CAD9036804.1"/>
    <property type="molecule type" value="Transcribed_RNA"/>
</dbReference>
<evidence type="ECO:0000313" key="1">
    <source>
        <dbReference type="EMBL" id="CAD9036804.1"/>
    </source>
</evidence>
<reference evidence="1" key="1">
    <citation type="submission" date="2021-01" db="EMBL/GenBank/DDBJ databases">
        <authorList>
            <person name="Corre E."/>
            <person name="Pelletier E."/>
            <person name="Niang G."/>
            <person name="Scheremetjew M."/>
            <person name="Finn R."/>
            <person name="Kale V."/>
            <person name="Holt S."/>
            <person name="Cochrane G."/>
            <person name="Meng A."/>
            <person name="Brown T."/>
            <person name="Cohen L."/>
        </authorList>
    </citation>
    <scope>NUCLEOTIDE SEQUENCE</scope>
    <source>
        <strain evidence="1">NIES-381</strain>
    </source>
</reference>
<name>A0A7S1NRS2_9EUGL</name>